<dbReference type="InterPro" id="IPR029044">
    <property type="entry name" value="Nucleotide-diphossugar_trans"/>
</dbReference>
<organism evidence="3 4">
    <name type="scientific">Manganibacter manganicus</name>
    <dbReference type="NCBI Taxonomy" id="1873176"/>
    <lineage>
        <taxon>Bacteria</taxon>
        <taxon>Pseudomonadati</taxon>
        <taxon>Pseudomonadota</taxon>
        <taxon>Alphaproteobacteria</taxon>
        <taxon>Hyphomicrobiales</taxon>
        <taxon>Phyllobacteriaceae</taxon>
        <taxon>Manganibacter</taxon>
    </lineage>
</organism>
<keyword evidence="4" id="KW-1185">Reference proteome</keyword>
<sequence length="257" mass="26910">MKAKVPALILAGSRPGGDPLARHAGVPHKAAIPIAGRPMLTRVAEALAGSDRVGEIAVSIDDPAAAGAAVGLGGLRVLPPATTPSLSVAAAIKTLGTPLLVTTADHVLLLSGWVDHFLEHLPDAGVAVAVARSEIVMAAAAETKRTFLRFRGGAYSGCNLFYFRDASALGAIEMWRRVEMHRKRPLKLLGVLGPIAVARHLLGRLTLEQALAMLGQKAGTRIGVVEMPFGESAIDVDKPDDLDLVERIIERRAASAV</sequence>
<evidence type="ECO:0000259" key="2">
    <source>
        <dbReference type="Pfam" id="PF12804"/>
    </source>
</evidence>
<comment type="caution">
    <text evidence="3">The sequence shown here is derived from an EMBL/GenBank/DDBJ whole genome shotgun (WGS) entry which is preliminary data.</text>
</comment>
<dbReference type="RefSeq" id="WP_080920763.1">
    <property type="nucleotide sequence ID" value="NZ_MDET01000031.1"/>
</dbReference>
<gene>
    <name evidence="3" type="ORF">BFN67_22030</name>
</gene>
<evidence type="ECO:0000313" key="4">
    <source>
        <dbReference type="Proteomes" id="UP000191905"/>
    </source>
</evidence>
<reference evidence="3 4" key="1">
    <citation type="journal article" date="2016" name="Int. J. Syst. Evol. Microbiol.">
        <title>Pseudaminobacter manganicus sp. nov., isolated from sludge of a manganese mine.</title>
        <authorList>
            <person name="Li J."/>
            <person name="Huang J."/>
            <person name="Liao S."/>
            <person name="Wang G."/>
        </authorList>
    </citation>
    <scope>NUCLEOTIDE SEQUENCE [LARGE SCALE GENOMIC DNA]</scope>
    <source>
        <strain evidence="3 4">JH-7</strain>
    </source>
</reference>
<dbReference type="AlphaFoldDB" id="A0A1V8RML8"/>
<feature type="domain" description="MobA-like NTP transferase" evidence="2">
    <location>
        <begin position="7"/>
        <end position="134"/>
    </location>
</feature>
<dbReference type="Pfam" id="PF12804">
    <property type="entry name" value="NTP_transf_3"/>
    <property type="match status" value="1"/>
</dbReference>
<evidence type="ECO:0000313" key="3">
    <source>
        <dbReference type="EMBL" id="OQM74437.1"/>
    </source>
</evidence>
<dbReference type="SUPFAM" id="SSF53448">
    <property type="entry name" value="Nucleotide-diphospho-sugar transferases"/>
    <property type="match status" value="1"/>
</dbReference>
<accession>A0A1V8RML8</accession>
<dbReference type="Gene3D" id="3.90.550.10">
    <property type="entry name" value="Spore Coat Polysaccharide Biosynthesis Protein SpsA, Chain A"/>
    <property type="match status" value="1"/>
</dbReference>
<proteinExistence type="predicted"/>
<dbReference type="EMBL" id="MDET01000031">
    <property type="protein sequence ID" value="OQM74437.1"/>
    <property type="molecule type" value="Genomic_DNA"/>
</dbReference>
<dbReference type="InterPro" id="IPR025877">
    <property type="entry name" value="MobA-like_NTP_Trfase"/>
</dbReference>
<dbReference type="STRING" id="1873176.BFN67_22030"/>
<name>A0A1V8RML8_9HYPH</name>
<dbReference type="OrthoDB" id="159246at2"/>
<evidence type="ECO:0000256" key="1">
    <source>
        <dbReference type="ARBA" id="ARBA00022842"/>
    </source>
</evidence>
<dbReference type="Proteomes" id="UP000191905">
    <property type="component" value="Unassembled WGS sequence"/>
</dbReference>
<protein>
    <recommendedName>
        <fullName evidence="2">MobA-like NTP transferase domain-containing protein</fullName>
    </recommendedName>
</protein>
<keyword evidence="1" id="KW-0460">Magnesium</keyword>
<dbReference type="GO" id="GO:0016779">
    <property type="term" value="F:nucleotidyltransferase activity"/>
    <property type="evidence" value="ECO:0007669"/>
    <property type="project" value="UniProtKB-ARBA"/>
</dbReference>